<dbReference type="HOGENOM" id="CLU_029631_3_2_0"/>
<keyword evidence="6 9" id="KW-0350">Heme biosynthesis</keyword>
<dbReference type="InterPro" id="IPR044878">
    <property type="entry name" value="UbiA_sf"/>
</dbReference>
<name>I0IEW6_PHYMF</name>
<dbReference type="InterPro" id="IPR006369">
    <property type="entry name" value="Protohaem_IX_farnesylTrfase"/>
</dbReference>
<keyword evidence="3 9" id="KW-0808">Transferase</keyword>
<accession>I0IEW6</accession>
<dbReference type="eggNOG" id="COG0109">
    <property type="taxonomic scope" value="Bacteria"/>
</dbReference>
<dbReference type="CDD" id="cd13957">
    <property type="entry name" value="PT_UbiA_Cox10"/>
    <property type="match status" value="1"/>
</dbReference>
<dbReference type="STRING" id="1142394.PSMK_16450"/>
<evidence type="ECO:0000256" key="8">
    <source>
        <dbReference type="ARBA" id="ARBA00047690"/>
    </source>
</evidence>
<evidence type="ECO:0000256" key="6">
    <source>
        <dbReference type="ARBA" id="ARBA00023133"/>
    </source>
</evidence>
<comment type="subcellular location">
    <subcellularLocation>
        <location evidence="9">Cell inner membrane</location>
        <topology evidence="9">Multi-pass membrane protein</topology>
    </subcellularLocation>
    <subcellularLocation>
        <location evidence="1">Membrane</location>
        <topology evidence="1">Multi-pass membrane protein</topology>
    </subcellularLocation>
</comment>
<keyword evidence="11" id="KW-1185">Reference proteome</keyword>
<feature type="transmembrane region" description="Helical" evidence="9">
    <location>
        <begin position="126"/>
        <end position="146"/>
    </location>
</feature>
<evidence type="ECO:0000256" key="5">
    <source>
        <dbReference type="ARBA" id="ARBA00022989"/>
    </source>
</evidence>
<feature type="transmembrane region" description="Helical" evidence="9">
    <location>
        <begin position="259"/>
        <end position="279"/>
    </location>
</feature>
<dbReference type="NCBIfam" id="TIGR01473">
    <property type="entry name" value="cyoE_ctaB"/>
    <property type="match status" value="1"/>
</dbReference>
<proteinExistence type="inferred from homology"/>
<dbReference type="GO" id="GO:0048034">
    <property type="term" value="P:heme O biosynthetic process"/>
    <property type="evidence" value="ECO:0007669"/>
    <property type="project" value="UniProtKB-UniRule"/>
</dbReference>
<dbReference type="Proteomes" id="UP000007881">
    <property type="component" value="Chromosome"/>
</dbReference>
<keyword evidence="2 9" id="KW-1003">Cell membrane</keyword>
<dbReference type="KEGG" id="phm:PSMK_16450"/>
<sequence length="311" mass="31804">MQAHAASERTRTPAARAVAWSDWVALTKPRITRMVVVTAGLGFLMATLAGATWTWAGLLGTLAGTAASCAAAGVWNQVIEREADARMSRTRSRPVAAGRVSPRDATGFAAVLAVLGQGLLCTFGTPLASALAAATIVLYVGPYTLLKPKTPASLWVGAVPGALPPVIGFAAASAGLAGTPWYGATSAAVWWVFGVMFFWQIPHFLAIAWKLRDDYAAGGLAMLPVVDPGGRRTGRQAVAGAALLLACVLTPAATGTLAVWAAVPCALAAAAYLGLAAAFAKGLDPVATRRLFLASLAVLPLMLALFAVGAL</sequence>
<dbReference type="EMBL" id="AP012338">
    <property type="protein sequence ID" value="BAM03804.1"/>
    <property type="molecule type" value="Genomic_DNA"/>
</dbReference>
<dbReference type="InterPro" id="IPR000537">
    <property type="entry name" value="UbiA_prenyltransferase"/>
</dbReference>
<comment type="function">
    <text evidence="9">Converts heme B (protoheme IX) to heme O by substitution of the vinyl group on carbon 2 of heme B porphyrin ring with a hydroxyethyl farnesyl side group.</text>
</comment>
<evidence type="ECO:0000313" key="10">
    <source>
        <dbReference type="EMBL" id="BAM03804.1"/>
    </source>
</evidence>
<keyword evidence="7 9" id="KW-0472">Membrane</keyword>
<evidence type="ECO:0000256" key="2">
    <source>
        <dbReference type="ARBA" id="ARBA00022475"/>
    </source>
</evidence>
<dbReference type="PANTHER" id="PTHR43448">
    <property type="entry name" value="PROTOHEME IX FARNESYLTRANSFERASE, MITOCHONDRIAL"/>
    <property type="match status" value="1"/>
</dbReference>
<comment type="pathway">
    <text evidence="9">Porphyrin-containing compound metabolism; heme O biosynthesis; heme O from protoheme: step 1/1.</text>
</comment>
<keyword evidence="4 9" id="KW-0812">Transmembrane</keyword>
<dbReference type="PATRIC" id="fig|1142394.8.peg.1692"/>
<organism evidence="10 11">
    <name type="scientific">Phycisphaera mikurensis (strain NBRC 102666 / KCTC 22515 / FYK2301M01)</name>
    <dbReference type="NCBI Taxonomy" id="1142394"/>
    <lineage>
        <taxon>Bacteria</taxon>
        <taxon>Pseudomonadati</taxon>
        <taxon>Planctomycetota</taxon>
        <taxon>Phycisphaerae</taxon>
        <taxon>Phycisphaerales</taxon>
        <taxon>Phycisphaeraceae</taxon>
        <taxon>Phycisphaera</taxon>
    </lineage>
</organism>
<dbReference type="PANTHER" id="PTHR43448:SF2">
    <property type="entry name" value="PROTOHEME IX FARNESYLTRANSFERASE, MITOCHONDRIAL"/>
    <property type="match status" value="1"/>
</dbReference>
<dbReference type="Pfam" id="PF01040">
    <property type="entry name" value="UbiA"/>
    <property type="match status" value="1"/>
</dbReference>
<comment type="miscellaneous">
    <text evidence="9">Carbon 2 of the heme B porphyrin ring is defined according to the Fischer nomenclature.</text>
</comment>
<feature type="transmembrane region" description="Helical" evidence="9">
    <location>
        <begin position="153"/>
        <end position="176"/>
    </location>
</feature>
<dbReference type="GO" id="GO:0008495">
    <property type="term" value="F:protoheme IX farnesyltransferase activity"/>
    <property type="evidence" value="ECO:0007669"/>
    <property type="project" value="UniProtKB-UniRule"/>
</dbReference>
<dbReference type="HAMAP" id="MF_00154">
    <property type="entry name" value="CyoE_CtaB"/>
    <property type="match status" value="1"/>
</dbReference>
<dbReference type="EC" id="2.5.1.141" evidence="9"/>
<keyword evidence="9" id="KW-0997">Cell inner membrane</keyword>
<reference evidence="10 11" key="1">
    <citation type="submission" date="2012-02" db="EMBL/GenBank/DDBJ databases">
        <title>Complete genome sequence of Phycisphaera mikurensis NBRC 102666.</title>
        <authorList>
            <person name="Ankai A."/>
            <person name="Hosoyama A."/>
            <person name="Terui Y."/>
            <person name="Sekine M."/>
            <person name="Fukai R."/>
            <person name="Kato Y."/>
            <person name="Nakamura S."/>
            <person name="Yamada-Narita S."/>
            <person name="Kawakoshi A."/>
            <person name="Fukunaga Y."/>
            <person name="Yamazaki S."/>
            <person name="Fujita N."/>
        </authorList>
    </citation>
    <scope>NUCLEOTIDE SEQUENCE [LARGE SCALE GENOMIC DNA]</scope>
    <source>
        <strain evidence="11">NBRC 102666 / KCTC 22515 / FYK2301M01</strain>
    </source>
</reference>
<dbReference type="Gene3D" id="1.10.357.140">
    <property type="entry name" value="UbiA prenyltransferase"/>
    <property type="match status" value="1"/>
</dbReference>
<comment type="similarity">
    <text evidence="9">Belongs to the UbiA prenyltransferase family. Protoheme IX farnesyltransferase subfamily.</text>
</comment>
<dbReference type="OrthoDB" id="9814417at2"/>
<feature type="transmembrane region" description="Helical" evidence="9">
    <location>
        <begin position="188"/>
        <end position="209"/>
    </location>
</feature>
<feature type="transmembrane region" description="Helical" evidence="9">
    <location>
        <begin position="237"/>
        <end position="253"/>
    </location>
</feature>
<dbReference type="GO" id="GO:0005886">
    <property type="term" value="C:plasma membrane"/>
    <property type="evidence" value="ECO:0007669"/>
    <property type="project" value="UniProtKB-SubCell"/>
</dbReference>
<gene>
    <name evidence="9 10" type="primary">ctaB</name>
    <name evidence="10" type="ordered locus">PSMK_16450</name>
</gene>
<evidence type="ECO:0000256" key="7">
    <source>
        <dbReference type="ARBA" id="ARBA00023136"/>
    </source>
</evidence>
<dbReference type="UniPathway" id="UPA00834">
    <property type="reaction ID" value="UER00712"/>
</dbReference>
<evidence type="ECO:0000256" key="9">
    <source>
        <dbReference type="HAMAP-Rule" id="MF_00154"/>
    </source>
</evidence>
<evidence type="ECO:0000256" key="3">
    <source>
        <dbReference type="ARBA" id="ARBA00022679"/>
    </source>
</evidence>
<evidence type="ECO:0000256" key="1">
    <source>
        <dbReference type="ARBA" id="ARBA00004141"/>
    </source>
</evidence>
<evidence type="ECO:0000313" key="11">
    <source>
        <dbReference type="Proteomes" id="UP000007881"/>
    </source>
</evidence>
<feature type="transmembrane region" description="Helical" evidence="9">
    <location>
        <begin position="291"/>
        <end position="310"/>
    </location>
</feature>
<dbReference type="RefSeq" id="WP_014437022.1">
    <property type="nucleotide sequence ID" value="NC_017080.1"/>
</dbReference>
<feature type="transmembrane region" description="Helical" evidence="9">
    <location>
        <begin position="35"/>
        <end position="56"/>
    </location>
</feature>
<keyword evidence="5 9" id="KW-1133">Transmembrane helix</keyword>
<protein>
    <recommendedName>
        <fullName evidence="9">Protoheme IX farnesyltransferase</fullName>
        <ecNumber evidence="9">2.5.1.141</ecNumber>
    </recommendedName>
    <alternativeName>
        <fullName evidence="9">Heme B farnesyltransferase</fullName>
    </alternativeName>
    <alternativeName>
        <fullName evidence="9">Heme O synthase</fullName>
    </alternativeName>
</protein>
<dbReference type="AlphaFoldDB" id="I0IEW6"/>
<evidence type="ECO:0000256" key="4">
    <source>
        <dbReference type="ARBA" id="ARBA00022692"/>
    </source>
</evidence>
<comment type="catalytic activity">
    <reaction evidence="8 9">
        <text>heme b + (2E,6E)-farnesyl diphosphate + H2O = Fe(II)-heme o + diphosphate</text>
        <dbReference type="Rhea" id="RHEA:28070"/>
        <dbReference type="ChEBI" id="CHEBI:15377"/>
        <dbReference type="ChEBI" id="CHEBI:33019"/>
        <dbReference type="ChEBI" id="CHEBI:60344"/>
        <dbReference type="ChEBI" id="CHEBI:60530"/>
        <dbReference type="ChEBI" id="CHEBI:175763"/>
        <dbReference type="EC" id="2.5.1.141"/>
    </reaction>
</comment>